<dbReference type="InterPro" id="IPR013108">
    <property type="entry name" value="Amidohydro_3"/>
</dbReference>
<evidence type="ECO:0000313" key="2">
    <source>
        <dbReference type="EMBL" id="GAA3594000.1"/>
    </source>
</evidence>
<dbReference type="PANTHER" id="PTHR22642">
    <property type="entry name" value="IMIDAZOLONEPROPIONASE"/>
    <property type="match status" value="1"/>
</dbReference>
<dbReference type="Gene3D" id="3.10.310.70">
    <property type="match status" value="1"/>
</dbReference>
<dbReference type="SUPFAM" id="SSF51556">
    <property type="entry name" value="Metallo-dependent hydrolases"/>
    <property type="match status" value="1"/>
</dbReference>
<dbReference type="InterPro" id="IPR011059">
    <property type="entry name" value="Metal-dep_hydrolase_composite"/>
</dbReference>
<protein>
    <submittedName>
        <fullName evidence="2">Amidohydrolase family protein</fullName>
    </submittedName>
</protein>
<dbReference type="Gene3D" id="3.20.20.140">
    <property type="entry name" value="Metal-dependent hydrolases"/>
    <property type="match status" value="1"/>
</dbReference>
<proteinExistence type="predicted"/>
<dbReference type="PANTHER" id="PTHR22642:SF2">
    <property type="entry name" value="PROTEIN LONG AFTER FAR-RED 3"/>
    <property type="match status" value="1"/>
</dbReference>
<dbReference type="InterPro" id="IPR032466">
    <property type="entry name" value="Metal_Hydrolase"/>
</dbReference>
<evidence type="ECO:0000313" key="3">
    <source>
        <dbReference type="Proteomes" id="UP001501074"/>
    </source>
</evidence>
<dbReference type="EMBL" id="BAAAZO010000001">
    <property type="protein sequence ID" value="GAA3594000.1"/>
    <property type="molecule type" value="Genomic_DNA"/>
</dbReference>
<gene>
    <name evidence="2" type="ORF">GCM10022223_06250</name>
</gene>
<dbReference type="Gene3D" id="2.30.40.10">
    <property type="entry name" value="Urease, subunit C, domain 1"/>
    <property type="match status" value="1"/>
</dbReference>
<name>A0ABP6Z1X7_9ACTN</name>
<dbReference type="RefSeq" id="WP_231484148.1">
    <property type="nucleotide sequence ID" value="NZ_BAAAZO010000001.1"/>
</dbReference>
<evidence type="ECO:0000259" key="1">
    <source>
        <dbReference type="Pfam" id="PF07969"/>
    </source>
</evidence>
<accession>A0ABP6Z1X7</accession>
<reference evidence="3" key="1">
    <citation type="journal article" date="2019" name="Int. J. Syst. Evol. Microbiol.">
        <title>The Global Catalogue of Microorganisms (GCM) 10K type strain sequencing project: providing services to taxonomists for standard genome sequencing and annotation.</title>
        <authorList>
            <consortium name="The Broad Institute Genomics Platform"/>
            <consortium name="The Broad Institute Genome Sequencing Center for Infectious Disease"/>
            <person name="Wu L."/>
            <person name="Ma J."/>
        </authorList>
    </citation>
    <scope>NUCLEOTIDE SEQUENCE [LARGE SCALE GENOMIC DNA]</scope>
    <source>
        <strain evidence="3">JCM 16902</strain>
    </source>
</reference>
<dbReference type="Pfam" id="PF07969">
    <property type="entry name" value="Amidohydro_3"/>
    <property type="match status" value="1"/>
</dbReference>
<sequence>MSTLEFRNTRFLGDDGLFDVMVDAGHVARISPAGTSVGTSASIDLDGRILVPGLWDEHVHFTQWTIQQSRLDLGGTTGPDDVLERVRQELGRAILPEGSVLTGFGFRDGTWADPPGLRALDEVTGTAPVVLISADLHCAWMNSAAASRLGVQPDAFGLVRETAWFGASQRLLEISPPTTAQFRAAAQAAARRGIVGVVDFENSDNLSQWTQRVADGVDSLRVEAAVWPQRLEAAIADGRRTGDLLDAGGLLTMGRLKVVVDGSLNTRTALCWDPYPGLEGVHGCGVSTVSPDELRDLLVRAQAHGIRAAVHAIGDRANAEVIDIFEELGTGGTIEHAQLVGTDDFARFARLGLVASVQPEHAMDDRDVADRHWAGRTDRAFAFGSLHEAGVTLRFGSDAPVSPLDPWFAISAATARSRDDRAPWHPEQRVPLEVALASSMRGRLRPATGDVADLAVLEADPRSATPAALRSLPVAATLIAGRFTHTTLG</sequence>
<dbReference type="Proteomes" id="UP001501074">
    <property type="component" value="Unassembled WGS sequence"/>
</dbReference>
<organism evidence="2 3">
    <name type="scientific">Kineosporia mesophila</name>
    <dbReference type="NCBI Taxonomy" id="566012"/>
    <lineage>
        <taxon>Bacteria</taxon>
        <taxon>Bacillati</taxon>
        <taxon>Actinomycetota</taxon>
        <taxon>Actinomycetes</taxon>
        <taxon>Kineosporiales</taxon>
        <taxon>Kineosporiaceae</taxon>
        <taxon>Kineosporia</taxon>
    </lineage>
</organism>
<keyword evidence="3" id="KW-1185">Reference proteome</keyword>
<dbReference type="SUPFAM" id="SSF51338">
    <property type="entry name" value="Composite domain of metallo-dependent hydrolases"/>
    <property type="match status" value="1"/>
</dbReference>
<comment type="caution">
    <text evidence="2">The sequence shown here is derived from an EMBL/GenBank/DDBJ whole genome shotgun (WGS) entry which is preliminary data.</text>
</comment>
<feature type="domain" description="Amidohydrolase 3" evidence="1">
    <location>
        <begin position="43"/>
        <end position="484"/>
    </location>
</feature>